<accession>A0A9N8HY93</accession>
<protein>
    <submittedName>
        <fullName evidence="2">WD repeat-containing protein 74</fullName>
    </submittedName>
</protein>
<dbReference type="InterPro" id="IPR037379">
    <property type="entry name" value="WDR74/Nsa1"/>
</dbReference>
<feature type="region of interest" description="Disordered" evidence="1">
    <location>
        <begin position="450"/>
        <end position="549"/>
    </location>
</feature>
<dbReference type="GO" id="GO:0005730">
    <property type="term" value="C:nucleolus"/>
    <property type="evidence" value="ECO:0007669"/>
    <property type="project" value="InterPro"/>
</dbReference>
<dbReference type="EMBL" id="CAICTM010001952">
    <property type="protein sequence ID" value="CAB9527188.1"/>
    <property type="molecule type" value="Genomic_DNA"/>
</dbReference>
<evidence type="ECO:0000256" key="1">
    <source>
        <dbReference type="SAM" id="MobiDB-lite"/>
    </source>
</evidence>
<dbReference type="Gene3D" id="2.130.10.10">
    <property type="entry name" value="YVTN repeat-like/Quinoprotein amine dehydrogenase"/>
    <property type="match status" value="1"/>
</dbReference>
<sequence length="549" mass="61714">MRLITGDECGLLKEFVPEIAHRKQGAGEVTKKSDIILPARFDIMQKINSHHGIQRVDPAERQTRERGIVSLTMLQDDNENDFQFASLRSNGSVQLWQGQRPELTKQNKNKFAHYQQLSVHAGDIFEQAKSSILDQVPVQPLAMECIKKSNRLVACDTHGTMVVLKPNNTTEQPSIVHHFAAFDNTPDNITLTYTKGKVMNRQLASAMVVHPDDGTAAIGGRERDVRLIDLETGKATWKAKNLPPDPQTLLQQPIWPSSLAFWGHNESRVLAAGTAWGQVRLYDVRMPPHQTTSILRRPKAYTPLESREHRITAICPVSDHHIVAGDTTGDLHALDRRYNFNGQEQRQQHVDSSTRSSTGRYVGPSGSIRQLIKHATLPILAAVGCDRILRTYDTNKQTNIDCVYLKQRLNCVLMCQEELLEDSEEADDIALAATVNDDGDMDQEDVVQDYVDSDDDDDSDDESDDGNQDVVDDKRNGKKRQQNANESSSDEGDDDDDEDSSDEEADQNEQEQSAATRSDSESSEEEEDDDNDDEQESSEDEAPRKRRRR</sequence>
<dbReference type="OrthoDB" id="18388at2759"/>
<reference evidence="2" key="1">
    <citation type="submission" date="2020-06" db="EMBL/GenBank/DDBJ databases">
        <authorList>
            <consortium name="Plant Systems Biology data submission"/>
        </authorList>
    </citation>
    <scope>NUCLEOTIDE SEQUENCE</scope>
    <source>
        <strain evidence="2">D6</strain>
    </source>
</reference>
<feature type="compositionally biased region" description="Polar residues" evidence="1">
    <location>
        <begin position="342"/>
        <end position="359"/>
    </location>
</feature>
<dbReference type="GO" id="GO:0030687">
    <property type="term" value="C:preribosome, large subunit precursor"/>
    <property type="evidence" value="ECO:0007669"/>
    <property type="project" value="TreeGrafter"/>
</dbReference>
<dbReference type="Proteomes" id="UP001153069">
    <property type="component" value="Unassembled WGS sequence"/>
</dbReference>
<dbReference type="InterPro" id="IPR036322">
    <property type="entry name" value="WD40_repeat_dom_sf"/>
</dbReference>
<gene>
    <name evidence="2" type="ORF">SEMRO_1954_G307630.1</name>
</gene>
<dbReference type="PANTHER" id="PTHR16038">
    <property type="entry name" value="NOP SEVEN ASSOCIATED PROTEIN 1"/>
    <property type="match status" value="1"/>
</dbReference>
<feature type="region of interest" description="Disordered" evidence="1">
    <location>
        <begin position="342"/>
        <end position="362"/>
    </location>
</feature>
<evidence type="ECO:0000313" key="3">
    <source>
        <dbReference type="Proteomes" id="UP001153069"/>
    </source>
</evidence>
<dbReference type="GO" id="GO:0042273">
    <property type="term" value="P:ribosomal large subunit biogenesis"/>
    <property type="evidence" value="ECO:0007669"/>
    <property type="project" value="InterPro"/>
</dbReference>
<organism evidence="2 3">
    <name type="scientific">Seminavis robusta</name>
    <dbReference type="NCBI Taxonomy" id="568900"/>
    <lineage>
        <taxon>Eukaryota</taxon>
        <taxon>Sar</taxon>
        <taxon>Stramenopiles</taxon>
        <taxon>Ochrophyta</taxon>
        <taxon>Bacillariophyta</taxon>
        <taxon>Bacillariophyceae</taxon>
        <taxon>Bacillariophycidae</taxon>
        <taxon>Naviculales</taxon>
        <taxon>Naviculaceae</taxon>
        <taxon>Seminavis</taxon>
    </lineage>
</organism>
<keyword evidence="3" id="KW-1185">Reference proteome</keyword>
<dbReference type="AlphaFoldDB" id="A0A9N8HY93"/>
<evidence type="ECO:0000313" key="2">
    <source>
        <dbReference type="EMBL" id="CAB9527188.1"/>
    </source>
</evidence>
<feature type="compositionally biased region" description="Acidic residues" evidence="1">
    <location>
        <begin position="488"/>
        <end position="509"/>
    </location>
</feature>
<feature type="compositionally biased region" description="Acidic residues" evidence="1">
    <location>
        <begin position="521"/>
        <end position="540"/>
    </location>
</feature>
<dbReference type="PANTHER" id="PTHR16038:SF4">
    <property type="entry name" value="WD REPEAT-CONTAINING PROTEIN 74"/>
    <property type="match status" value="1"/>
</dbReference>
<name>A0A9N8HY93_9STRA</name>
<feature type="compositionally biased region" description="Acidic residues" evidence="1">
    <location>
        <begin position="450"/>
        <end position="467"/>
    </location>
</feature>
<dbReference type="SUPFAM" id="SSF50978">
    <property type="entry name" value="WD40 repeat-like"/>
    <property type="match status" value="1"/>
</dbReference>
<dbReference type="InterPro" id="IPR015943">
    <property type="entry name" value="WD40/YVTN_repeat-like_dom_sf"/>
</dbReference>
<proteinExistence type="predicted"/>
<comment type="caution">
    <text evidence="2">The sequence shown here is derived from an EMBL/GenBank/DDBJ whole genome shotgun (WGS) entry which is preliminary data.</text>
</comment>